<evidence type="ECO:0000313" key="2">
    <source>
        <dbReference type="EMBL" id="KAE9390661.1"/>
    </source>
</evidence>
<proteinExistence type="predicted"/>
<feature type="compositionally biased region" description="Basic residues" evidence="1">
    <location>
        <begin position="195"/>
        <end position="205"/>
    </location>
</feature>
<organism evidence="2 3">
    <name type="scientific">Gymnopus androsaceus JB14</name>
    <dbReference type="NCBI Taxonomy" id="1447944"/>
    <lineage>
        <taxon>Eukaryota</taxon>
        <taxon>Fungi</taxon>
        <taxon>Dikarya</taxon>
        <taxon>Basidiomycota</taxon>
        <taxon>Agaricomycotina</taxon>
        <taxon>Agaricomycetes</taxon>
        <taxon>Agaricomycetidae</taxon>
        <taxon>Agaricales</taxon>
        <taxon>Marasmiineae</taxon>
        <taxon>Omphalotaceae</taxon>
        <taxon>Gymnopus</taxon>
    </lineage>
</organism>
<name>A0A6A4GY36_9AGAR</name>
<feature type="compositionally biased region" description="Basic residues" evidence="1">
    <location>
        <begin position="234"/>
        <end position="246"/>
    </location>
</feature>
<dbReference type="AlphaFoldDB" id="A0A6A4GY36"/>
<feature type="compositionally biased region" description="Acidic residues" evidence="1">
    <location>
        <begin position="220"/>
        <end position="229"/>
    </location>
</feature>
<feature type="region of interest" description="Disordered" evidence="1">
    <location>
        <begin position="183"/>
        <end position="287"/>
    </location>
</feature>
<feature type="compositionally biased region" description="Basic and acidic residues" evidence="1">
    <location>
        <begin position="247"/>
        <end position="258"/>
    </location>
</feature>
<keyword evidence="3" id="KW-1185">Reference proteome</keyword>
<protein>
    <submittedName>
        <fullName evidence="2">Uncharacterized protein</fullName>
    </submittedName>
</protein>
<sequence length="287" mass="32560">MKHDGNPPRLAFVPCAEICTYLLSKLKEDPDSVVDQIISELRVGNGTRVETRRAYAFLDLYQVISFPSQVAGEKDVLATRHYPRLSKYNPSSKNIVLDSTGNLRIFDSAADSLAKALRDFIFIEQPRVDGTKDGSKLYFHLPETSLGAFLTITAHYYLHLPKPENCEPAFIELMSYMASQERTLSSRKQVGGNKKQNKQNKKRRKTPTEQPRMKRKKLDDEDSDDDNNDEPSSKRRQTKTGKIRGKKPADANTTEKKGTRSSSGNDQRSGIKRNYGKHVEKSFWVST</sequence>
<evidence type="ECO:0000256" key="1">
    <source>
        <dbReference type="SAM" id="MobiDB-lite"/>
    </source>
</evidence>
<accession>A0A6A4GY36</accession>
<evidence type="ECO:0000313" key="3">
    <source>
        <dbReference type="Proteomes" id="UP000799118"/>
    </source>
</evidence>
<reference evidence="2" key="1">
    <citation type="journal article" date="2019" name="Environ. Microbiol.">
        <title>Fungal ecological strategies reflected in gene transcription - a case study of two litter decomposers.</title>
        <authorList>
            <person name="Barbi F."/>
            <person name="Kohler A."/>
            <person name="Barry K."/>
            <person name="Baskaran P."/>
            <person name="Daum C."/>
            <person name="Fauchery L."/>
            <person name="Ihrmark K."/>
            <person name="Kuo A."/>
            <person name="LaButti K."/>
            <person name="Lipzen A."/>
            <person name="Morin E."/>
            <person name="Grigoriev I.V."/>
            <person name="Henrissat B."/>
            <person name="Lindahl B."/>
            <person name="Martin F."/>
        </authorList>
    </citation>
    <scope>NUCLEOTIDE SEQUENCE</scope>
    <source>
        <strain evidence="2">JB14</strain>
    </source>
</reference>
<gene>
    <name evidence="2" type="ORF">BT96DRAFT_336057</name>
</gene>
<dbReference type="OrthoDB" id="3059504at2759"/>
<dbReference type="Proteomes" id="UP000799118">
    <property type="component" value="Unassembled WGS sequence"/>
</dbReference>
<dbReference type="EMBL" id="ML769651">
    <property type="protein sequence ID" value="KAE9390661.1"/>
    <property type="molecule type" value="Genomic_DNA"/>
</dbReference>